<proteinExistence type="predicted"/>
<accession>A0A5M6IKT1</accession>
<dbReference type="RefSeq" id="WP_150045316.1">
    <property type="nucleotide sequence ID" value="NZ_OW485603.1"/>
</dbReference>
<dbReference type="Proteomes" id="UP000325255">
    <property type="component" value="Unassembled WGS sequence"/>
</dbReference>
<evidence type="ECO:0000256" key="1">
    <source>
        <dbReference type="SAM" id="SignalP"/>
    </source>
</evidence>
<dbReference type="InterPro" id="IPR023346">
    <property type="entry name" value="Lysozyme-like_dom_sf"/>
</dbReference>
<sequence length="192" mass="21548">MKRRSLLLLLPACLTPRGGAYAADEHSQLDFRDTVWAEAARRAGVEDPLLVYAIALFESGLSDGRGRMAPYPWTLGYAGRDVRARSRDEAERQLAGIATSMNVDIGLMQVNWAAHHHRVTRAADLLDPTTNVLVGGQILGHALRSAPQDFLMGLGRYHSWTPWRARWYGTAVWQLYLRLVGVASLRRRERLT</sequence>
<dbReference type="OrthoDB" id="5945995at2"/>
<protein>
    <submittedName>
        <fullName evidence="2">Lytic transglycosylase domain-containing protein</fullName>
    </submittedName>
</protein>
<organism evidence="2 3">
    <name type="scientific">Rhodovastum atsumiense</name>
    <dbReference type="NCBI Taxonomy" id="504468"/>
    <lineage>
        <taxon>Bacteria</taxon>
        <taxon>Pseudomonadati</taxon>
        <taxon>Pseudomonadota</taxon>
        <taxon>Alphaproteobacteria</taxon>
        <taxon>Acetobacterales</taxon>
        <taxon>Acetobacteraceae</taxon>
        <taxon>Rhodovastum</taxon>
    </lineage>
</organism>
<dbReference type="EMBL" id="VWPK01000079">
    <property type="protein sequence ID" value="KAA5608527.1"/>
    <property type="molecule type" value="Genomic_DNA"/>
</dbReference>
<evidence type="ECO:0000313" key="3">
    <source>
        <dbReference type="Proteomes" id="UP000325255"/>
    </source>
</evidence>
<feature type="chain" id="PRO_5024320204" evidence="1">
    <location>
        <begin position="23"/>
        <end position="192"/>
    </location>
</feature>
<gene>
    <name evidence="2" type="ORF">F1189_28745</name>
</gene>
<dbReference type="SUPFAM" id="SSF53955">
    <property type="entry name" value="Lysozyme-like"/>
    <property type="match status" value="1"/>
</dbReference>
<dbReference type="Gene3D" id="1.10.530.10">
    <property type="match status" value="1"/>
</dbReference>
<evidence type="ECO:0000313" key="2">
    <source>
        <dbReference type="EMBL" id="KAA5608527.1"/>
    </source>
</evidence>
<dbReference type="AlphaFoldDB" id="A0A5M6IKT1"/>
<keyword evidence="1" id="KW-0732">Signal</keyword>
<comment type="caution">
    <text evidence="2">The sequence shown here is derived from an EMBL/GenBank/DDBJ whole genome shotgun (WGS) entry which is preliminary data.</text>
</comment>
<reference evidence="2 3" key="1">
    <citation type="submission" date="2019-09" db="EMBL/GenBank/DDBJ databases">
        <title>Genome sequence of Rhodovastum atsumiense, a diverse member of the Acetobacteraceae family of non-sulfur purple photosynthetic bacteria.</title>
        <authorList>
            <person name="Meyer T."/>
            <person name="Kyndt J."/>
        </authorList>
    </citation>
    <scope>NUCLEOTIDE SEQUENCE [LARGE SCALE GENOMIC DNA]</scope>
    <source>
        <strain evidence="2 3">DSM 21279</strain>
    </source>
</reference>
<name>A0A5M6IKT1_9PROT</name>
<keyword evidence="3" id="KW-1185">Reference proteome</keyword>
<feature type="signal peptide" evidence="1">
    <location>
        <begin position="1"/>
        <end position="22"/>
    </location>
</feature>